<dbReference type="PANTHER" id="PTHR41983:SF2">
    <property type="entry name" value="SHORT-CHAIN FATTY ACID TRANSPORTER-RELATED"/>
    <property type="match status" value="1"/>
</dbReference>
<protein>
    <submittedName>
        <fullName evidence="2">Short-chain fatty acid transporter</fullName>
    </submittedName>
</protein>
<feature type="transmembrane region" description="Helical" evidence="1">
    <location>
        <begin position="25"/>
        <end position="45"/>
    </location>
</feature>
<evidence type="ECO:0000313" key="2">
    <source>
        <dbReference type="EMBL" id="MEL0611599.1"/>
    </source>
</evidence>
<proteinExistence type="predicted"/>
<evidence type="ECO:0000256" key="1">
    <source>
        <dbReference type="SAM" id="Phobius"/>
    </source>
</evidence>
<keyword evidence="1" id="KW-1133">Transmembrane helix</keyword>
<reference evidence="2 3" key="1">
    <citation type="submission" date="2024-02" db="EMBL/GenBank/DDBJ databases">
        <title>Bacteria isolated from the canopy kelp, Nereocystis luetkeana.</title>
        <authorList>
            <person name="Pfister C.A."/>
            <person name="Younker I.T."/>
            <person name="Light S.H."/>
        </authorList>
    </citation>
    <scope>NUCLEOTIDE SEQUENCE [LARGE SCALE GENOMIC DNA]</scope>
    <source>
        <strain evidence="2 3">TI.4.07</strain>
    </source>
</reference>
<sequence length="457" mass="48377">MTNNAVKQTALQRLSKFFVTLLQRYLPDPFIFAIVLTLVVFVLVMPSTNQGPMEVVNAWAGGFWKLLSFSMQMAMVVVTGHAMASAPAFKRKLAMLAGVAKTPGQAILLVTAISALACWVNWGFGLVVGAIFARELAAKVKGVDYRLLIASAYSGFLFWHAGLSGSIPLAIAGGANIGTVTNGAVTSAIPTSETIFSPMNLTILAVMLVAIPLLNRLMHPAPQDTITIDASLLEEEKVEAPKTGKMTPAERMENSRTLSLLLGAMGFAYIIYYFVTNGFALNLNIVNFTFLFTAILLHGTPKSLLNSVSQGARNCSGILLQFPFYAGIMGMMTATGDGGASLAGVISQWFVSISNETTFPLFTFLSAGIVNFFVPSGGGQWAVQAPVMMPAGAALGVDAAKTAMAIAWGDAWTNMIQPFWALPALAIAGLGAKDVMGYCIMALLGSGVIISLGFLIF</sequence>
<accession>A0ABU9FZE4</accession>
<feature type="transmembrane region" description="Helical" evidence="1">
    <location>
        <begin position="66"/>
        <end position="86"/>
    </location>
</feature>
<feature type="transmembrane region" description="Helical" evidence="1">
    <location>
        <begin position="435"/>
        <end position="456"/>
    </location>
</feature>
<comment type="caution">
    <text evidence="2">The sequence shown here is derived from an EMBL/GenBank/DDBJ whole genome shotgun (WGS) entry which is preliminary data.</text>
</comment>
<feature type="transmembrane region" description="Helical" evidence="1">
    <location>
        <begin position="106"/>
        <end position="133"/>
    </location>
</feature>
<dbReference type="InterPro" id="IPR006160">
    <property type="entry name" value="SCFA_transpt_AtoE"/>
</dbReference>
<feature type="transmembrane region" description="Helical" evidence="1">
    <location>
        <begin position="195"/>
        <end position="214"/>
    </location>
</feature>
<keyword evidence="3" id="KW-1185">Reference proteome</keyword>
<keyword evidence="1" id="KW-0812">Transmembrane</keyword>
<dbReference type="Proteomes" id="UP001379949">
    <property type="component" value="Unassembled WGS sequence"/>
</dbReference>
<organism evidence="2 3">
    <name type="scientific">Marinomonas arenicola</name>
    <dbReference type="NCBI Taxonomy" id="569601"/>
    <lineage>
        <taxon>Bacteria</taxon>
        <taxon>Pseudomonadati</taxon>
        <taxon>Pseudomonadota</taxon>
        <taxon>Gammaproteobacteria</taxon>
        <taxon>Oceanospirillales</taxon>
        <taxon>Oceanospirillaceae</taxon>
        <taxon>Marinomonas</taxon>
    </lineage>
</organism>
<dbReference type="EMBL" id="JBAKAR010000001">
    <property type="protein sequence ID" value="MEL0611599.1"/>
    <property type="molecule type" value="Genomic_DNA"/>
</dbReference>
<dbReference type="PANTHER" id="PTHR41983">
    <property type="entry name" value="SHORT-CHAIN FATTY ACID TRANSPORTER-RELATED"/>
    <property type="match status" value="1"/>
</dbReference>
<dbReference type="Pfam" id="PF02667">
    <property type="entry name" value="SCFA_trans"/>
    <property type="match status" value="1"/>
</dbReference>
<keyword evidence="1" id="KW-0472">Membrane</keyword>
<feature type="transmembrane region" description="Helical" evidence="1">
    <location>
        <begin position="258"/>
        <end position="275"/>
    </location>
</feature>
<name>A0ABU9FZE4_9GAMM</name>
<evidence type="ECO:0000313" key="3">
    <source>
        <dbReference type="Proteomes" id="UP001379949"/>
    </source>
</evidence>
<gene>
    <name evidence="2" type="ORF">V6242_00460</name>
</gene>
<feature type="transmembrane region" description="Helical" evidence="1">
    <location>
        <begin position="145"/>
        <end position="175"/>
    </location>
</feature>
<dbReference type="RefSeq" id="WP_341562643.1">
    <property type="nucleotide sequence ID" value="NZ_JBAKAQ010000001.1"/>
</dbReference>